<evidence type="ECO:0000256" key="19">
    <source>
        <dbReference type="PIRNR" id="PIRNR017184"/>
    </source>
</evidence>
<feature type="binding site" evidence="17">
    <location>
        <position position="262"/>
    </location>
    <ligand>
        <name>(6S)-NADPHX</name>
        <dbReference type="ChEBI" id="CHEBI:64076"/>
    </ligand>
</feature>
<evidence type="ECO:0000256" key="2">
    <source>
        <dbReference type="ARBA" id="ARBA00000909"/>
    </source>
</evidence>
<evidence type="ECO:0000256" key="4">
    <source>
        <dbReference type="ARBA" id="ARBA00009524"/>
    </source>
</evidence>
<dbReference type="Pfam" id="PF03853">
    <property type="entry name" value="YjeF_N"/>
    <property type="match status" value="1"/>
</dbReference>
<evidence type="ECO:0000313" key="23">
    <source>
        <dbReference type="Proteomes" id="UP000030012"/>
    </source>
</evidence>
<comment type="catalytic activity">
    <reaction evidence="15 17 19">
        <text>(6S)-NADHX + ADP = AMP + phosphate + NADH + H(+)</text>
        <dbReference type="Rhea" id="RHEA:32223"/>
        <dbReference type="ChEBI" id="CHEBI:15378"/>
        <dbReference type="ChEBI" id="CHEBI:43474"/>
        <dbReference type="ChEBI" id="CHEBI:57945"/>
        <dbReference type="ChEBI" id="CHEBI:64074"/>
        <dbReference type="ChEBI" id="CHEBI:456215"/>
        <dbReference type="ChEBI" id="CHEBI:456216"/>
        <dbReference type="EC" id="4.2.1.136"/>
    </reaction>
</comment>
<comment type="caution">
    <text evidence="18">Lacks conserved residue(s) required for the propagation of feature annotation.</text>
</comment>
<dbReference type="OrthoDB" id="9806925at2"/>
<dbReference type="RefSeq" id="WP_039253024.1">
    <property type="nucleotide sequence ID" value="NZ_JENJ01000008.1"/>
</dbReference>
<comment type="function">
    <text evidence="17">Catalyzes the dehydration of the S-form of NAD(P)HX at the expense of ADP, which is converted to AMP. Together with NAD(P)HX epimerase, which catalyzes the epimerization of the S- and R-forms, the enzyme allows the repair of both epimers of NAD(P)HX, a damaged form of NAD(P)H that is a result of enzymatic or heat-dependent hydration.</text>
</comment>
<evidence type="ECO:0000256" key="7">
    <source>
        <dbReference type="ARBA" id="ARBA00022840"/>
    </source>
</evidence>
<keyword evidence="10 17" id="KW-0520">NAD</keyword>
<feature type="binding site" evidence="17">
    <location>
        <position position="374"/>
    </location>
    <ligand>
        <name>(6S)-NADPHX</name>
        <dbReference type="ChEBI" id="CHEBI:64076"/>
    </ligand>
</feature>
<dbReference type="Pfam" id="PF01256">
    <property type="entry name" value="Carb_kinase"/>
    <property type="match status" value="1"/>
</dbReference>
<keyword evidence="9 18" id="KW-0630">Potassium</keyword>
<dbReference type="EMBL" id="JENJ01000008">
    <property type="protein sequence ID" value="KGM97667.1"/>
    <property type="molecule type" value="Genomic_DNA"/>
</dbReference>
<evidence type="ECO:0000256" key="12">
    <source>
        <dbReference type="ARBA" id="ARBA00023239"/>
    </source>
</evidence>
<evidence type="ECO:0000256" key="6">
    <source>
        <dbReference type="ARBA" id="ARBA00022741"/>
    </source>
</evidence>
<dbReference type="GO" id="GO:0016301">
    <property type="term" value="F:kinase activity"/>
    <property type="evidence" value="ECO:0007669"/>
    <property type="project" value="UniProtKB-KW"/>
</dbReference>
<evidence type="ECO:0000256" key="11">
    <source>
        <dbReference type="ARBA" id="ARBA00023235"/>
    </source>
</evidence>
<gene>
    <name evidence="18" type="primary">nnrE</name>
    <name evidence="17" type="synonym">nnrD</name>
    <name evidence="22" type="ORF">Z968_02880</name>
</gene>
<feature type="domain" description="YjeF N-terminal" evidence="21">
    <location>
        <begin position="9"/>
        <end position="217"/>
    </location>
</feature>
<accession>A0A0A0I9U4</accession>
<dbReference type="InterPro" id="IPR004443">
    <property type="entry name" value="YjeF_N_dom"/>
</dbReference>
<dbReference type="InterPro" id="IPR000631">
    <property type="entry name" value="CARKD"/>
</dbReference>
<dbReference type="InterPro" id="IPR036652">
    <property type="entry name" value="YjeF_N_dom_sf"/>
</dbReference>
<evidence type="ECO:0000256" key="9">
    <source>
        <dbReference type="ARBA" id="ARBA00022958"/>
    </source>
</evidence>
<dbReference type="PANTHER" id="PTHR12592:SF0">
    <property type="entry name" value="ATP-DEPENDENT (S)-NAD(P)H-HYDRATE DEHYDRATASE"/>
    <property type="match status" value="1"/>
</dbReference>
<feature type="binding site" evidence="17">
    <location>
        <position position="439"/>
    </location>
    <ligand>
        <name>AMP</name>
        <dbReference type="ChEBI" id="CHEBI:456215"/>
    </ligand>
</feature>
<evidence type="ECO:0000256" key="13">
    <source>
        <dbReference type="ARBA" id="ARBA00023268"/>
    </source>
</evidence>
<keyword evidence="12 17" id="KW-0456">Lyase</keyword>
<dbReference type="InterPro" id="IPR029056">
    <property type="entry name" value="Ribokinase-like"/>
</dbReference>
<evidence type="ECO:0000256" key="16">
    <source>
        <dbReference type="ARBA" id="ARBA00049209"/>
    </source>
</evidence>
<dbReference type="GO" id="GO:0046496">
    <property type="term" value="P:nicotinamide nucleotide metabolic process"/>
    <property type="evidence" value="ECO:0007669"/>
    <property type="project" value="UniProtKB-UniRule"/>
</dbReference>
<evidence type="ECO:0000256" key="14">
    <source>
        <dbReference type="ARBA" id="ARBA00025153"/>
    </source>
</evidence>
<feature type="binding site" evidence="18">
    <location>
        <begin position="55"/>
        <end position="59"/>
    </location>
    <ligand>
        <name>(6S)-NADPHX</name>
        <dbReference type="ChEBI" id="CHEBI:64076"/>
    </ligand>
</feature>
<evidence type="ECO:0000256" key="1">
    <source>
        <dbReference type="ARBA" id="ARBA00000013"/>
    </source>
</evidence>
<evidence type="ECO:0000259" key="21">
    <source>
        <dbReference type="PROSITE" id="PS51385"/>
    </source>
</evidence>
<protein>
    <recommendedName>
        <fullName evidence="19">Bifunctional NAD(P)H-hydrate repair enzyme</fullName>
    </recommendedName>
    <alternativeName>
        <fullName evidence="19">Nicotinamide nucleotide repair protein</fullName>
    </alternativeName>
    <domain>
        <recommendedName>
            <fullName evidence="19">ADP-dependent (S)-NAD(P)H-hydrate dehydratase</fullName>
            <ecNumber evidence="19">4.2.1.136</ecNumber>
        </recommendedName>
        <alternativeName>
            <fullName evidence="19">ADP-dependent NAD(P)HX dehydratase</fullName>
        </alternativeName>
    </domain>
    <domain>
        <recommendedName>
            <fullName evidence="19">NAD(P)H-hydrate epimerase</fullName>
            <ecNumber evidence="19">5.1.99.6</ecNumber>
        </recommendedName>
    </domain>
</protein>
<evidence type="ECO:0000256" key="15">
    <source>
        <dbReference type="ARBA" id="ARBA00048238"/>
    </source>
</evidence>
<feature type="binding site" evidence="18">
    <location>
        <position position="163"/>
    </location>
    <ligand>
        <name>K(+)</name>
        <dbReference type="ChEBI" id="CHEBI:29103"/>
    </ligand>
</feature>
<evidence type="ECO:0000256" key="17">
    <source>
        <dbReference type="HAMAP-Rule" id="MF_01965"/>
    </source>
</evidence>
<keyword evidence="13" id="KW-0511">Multifunctional enzyme</keyword>
<dbReference type="Gene3D" id="3.40.50.10260">
    <property type="entry name" value="YjeF N-terminal domain"/>
    <property type="match status" value="1"/>
</dbReference>
<dbReference type="Gene3D" id="3.40.1190.20">
    <property type="match status" value="1"/>
</dbReference>
<dbReference type="PROSITE" id="PS51383">
    <property type="entry name" value="YJEF_C_3"/>
    <property type="match status" value="1"/>
</dbReference>
<evidence type="ECO:0000256" key="8">
    <source>
        <dbReference type="ARBA" id="ARBA00022857"/>
    </source>
</evidence>
<dbReference type="GO" id="GO:0052856">
    <property type="term" value="F:NAD(P)HX epimerase activity"/>
    <property type="evidence" value="ECO:0007669"/>
    <property type="project" value="UniProtKB-UniRule"/>
</dbReference>
<feature type="binding site" evidence="17">
    <location>
        <begin position="411"/>
        <end position="415"/>
    </location>
    <ligand>
        <name>AMP</name>
        <dbReference type="ChEBI" id="CHEBI:456215"/>
    </ligand>
</feature>
<keyword evidence="11 18" id="KW-0413">Isomerase</keyword>
<dbReference type="PANTHER" id="PTHR12592">
    <property type="entry name" value="ATP-DEPENDENT (S)-NAD(P)H-HYDRATE DEHYDRATASE FAMILY MEMBER"/>
    <property type="match status" value="1"/>
</dbReference>
<keyword evidence="8 17" id="KW-0521">NADP</keyword>
<keyword evidence="5 18" id="KW-0479">Metal-binding</keyword>
<comment type="similarity">
    <text evidence="4 19">In the C-terminal section; belongs to the NnrD/CARKD family.</text>
</comment>
<comment type="similarity">
    <text evidence="17">Belongs to the NnrD/CARKD family.</text>
</comment>
<name>A0A0A0I9U4_CLONO</name>
<feature type="binding site" evidence="18">
    <location>
        <position position="127"/>
    </location>
    <ligand>
        <name>K(+)</name>
        <dbReference type="ChEBI" id="CHEBI:29103"/>
    </ligand>
</feature>
<evidence type="ECO:0000256" key="5">
    <source>
        <dbReference type="ARBA" id="ARBA00022723"/>
    </source>
</evidence>
<feature type="binding site" evidence="18">
    <location>
        <position position="160"/>
    </location>
    <ligand>
        <name>(6S)-NADPHX</name>
        <dbReference type="ChEBI" id="CHEBI:64076"/>
    </ligand>
</feature>
<dbReference type="EC" id="4.2.1.136" evidence="19"/>
<sequence>MEIVTAQKMRDIDRFSIESIGIPSMVLMENAALKVIKNINLDNNDSYSIICGNGNNGGDGLAIARHLSVLGKKLDIFVIGTEDTLSKDCSNNYKILSNLNIRVNFITTIDHLEALKKSINTRKVIIDAILGTGLSREVKGIHKEVILTINESKAFTISVDTPSGLNSDTGEIMGCCVKADKTISFQFYKKGFLNYKSFEYTGELIIEKIGIPSGVSKKFFINDYLISNKNIKKLIPLRKKYCHKGDFGRIAIVAGSTGFTGAAYISTEAAVKTGAGLVTLCCPETIQGTLSNKLVEAMTISFKDKNKLNMILKNSDAIAIGPGMGSNEGTQKIVNDTIRYTTCPIVIDADGINVLKDNLDILKAKNNKIVLTPHLGEMSRITGMPIEAISKNRIDIAKQFAKEYGIILLLKGYNTVITDGVTAMINTTGNSSMASGGMGDCLTGIIASLISQGLDAFKASYVGAYIHGYCGDKLSLNKYSVNATDILNEIPFSIKEIQNIN</sequence>
<comment type="subunit">
    <text evidence="17">Homotetramer.</text>
</comment>
<comment type="function">
    <text evidence="14 19">Bifunctional enzyme that catalyzes the epimerization of the S- and R-forms of NAD(P)HX and the dehydration of the S-form of NAD(P)HX at the expense of ADP, which is converted to AMP. This allows the repair of both epimers of NAD(P)HX, a damaged form of NAD(P)H that is a result of enzymatic or heat-dependent hydration.</text>
</comment>
<comment type="catalytic activity">
    <reaction evidence="2 18 19">
        <text>(6R)-NADPHX = (6S)-NADPHX</text>
        <dbReference type="Rhea" id="RHEA:32227"/>
        <dbReference type="ChEBI" id="CHEBI:64076"/>
        <dbReference type="ChEBI" id="CHEBI:64077"/>
        <dbReference type="EC" id="5.1.99.6"/>
    </reaction>
</comment>
<feature type="binding site" evidence="17">
    <location>
        <position position="440"/>
    </location>
    <ligand>
        <name>(6S)-NADPHX</name>
        <dbReference type="ChEBI" id="CHEBI:64076"/>
    </ligand>
</feature>
<dbReference type="NCBIfam" id="TIGR00196">
    <property type="entry name" value="yjeF_cterm"/>
    <property type="match status" value="1"/>
</dbReference>
<evidence type="ECO:0000259" key="20">
    <source>
        <dbReference type="PROSITE" id="PS51383"/>
    </source>
</evidence>
<dbReference type="Proteomes" id="UP000030012">
    <property type="component" value="Unassembled WGS sequence"/>
</dbReference>
<dbReference type="HAMAP" id="MF_01965">
    <property type="entry name" value="NADHX_dehydratase"/>
    <property type="match status" value="1"/>
</dbReference>
<feature type="binding site" evidence="18">
    <location>
        <begin position="131"/>
        <end position="137"/>
    </location>
    <ligand>
        <name>(6S)-NADPHX</name>
        <dbReference type="ChEBI" id="CHEBI:64076"/>
    </ligand>
</feature>
<dbReference type="GO" id="GO:0005524">
    <property type="term" value="F:ATP binding"/>
    <property type="evidence" value="ECO:0007669"/>
    <property type="project" value="UniProtKB-UniRule"/>
</dbReference>
<dbReference type="PROSITE" id="PS51385">
    <property type="entry name" value="YJEF_N"/>
    <property type="match status" value="1"/>
</dbReference>
<dbReference type="NCBIfam" id="TIGR00197">
    <property type="entry name" value="yjeF_nterm"/>
    <property type="match status" value="1"/>
</dbReference>
<evidence type="ECO:0000256" key="10">
    <source>
        <dbReference type="ARBA" id="ARBA00023027"/>
    </source>
</evidence>
<reference evidence="22 23" key="1">
    <citation type="submission" date="2014-01" db="EMBL/GenBank/DDBJ databases">
        <title>Plasmidome dynamics in the species complex Clostridium novyi sensu lato converts strains of independent lineages into distinctly different pathogens.</title>
        <authorList>
            <person name="Skarin H."/>
            <person name="Segerman B."/>
        </authorList>
    </citation>
    <scope>NUCLEOTIDE SEQUENCE [LARGE SCALE GENOMIC DNA]</scope>
    <source>
        <strain evidence="22 23">4552</strain>
    </source>
</reference>
<comment type="cofactor">
    <cofactor evidence="18 19">
        <name>K(+)</name>
        <dbReference type="ChEBI" id="CHEBI:29103"/>
    </cofactor>
    <text evidence="18 19">Binds 1 potassium ion per subunit.</text>
</comment>
<comment type="function">
    <text evidence="18">Catalyzes the epimerization of the S- and R-forms of NAD(P)HX, a damaged form of NAD(P)H that is a result of enzymatic or heat-dependent hydration. This is a prerequisite for the S-specific NAD(P)H-hydrate dehydratase to allow the repair of both epimers of NAD(P)HX.</text>
</comment>
<dbReference type="PIRSF" id="PIRSF017184">
    <property type="entry name" value="Nnr"/>
    <property type="match status" value="1"/>
</dbReference>
<proteinExistence type="inferred from homology"/>
<keyword evidence="22" id="KW-0808">Transferase</keyword>
<dbReference type="EC" id="5.1.99.6" evidence="19"/>
<dbReference type="HAMAP" id="MF_01966">
    <property type="entry name" value="NADHX_epimerase"/>
    <property type="match status" value="1"/>
</dbReference>
<comment type="catalytic activity">
    <reaction evidence="16 17 19">
        <text>(6S)-NADPHX + ADP = AMP + phosphate + NADPH + H(+)</text>
        <dbReference type="Rhea" id="RHEA:32235"/>
        <dbReference type="ChEBI" id="CHEBI:15378"/>
        <dbReference type="ChEBI" id="CHEBI:43474"/>
        <dbReference type="ChEBI" id="CHEBI:57783"/>
        <dbReference type="ChEBI" id="CHEBI:64076"/>
        <dbReference type="ChEBI" id="CHEBI:456215"/>
        <dbReference type="ChEBI" id="CHEBI:456216"/>
        <dbReference type="EC" id="4.2.1.136"/>
    </reaction>
</comment>
<comment type="similarity">
    <text evidence="18">Belongs to the NnrE/AIBP family.</text>
</comment>
<comment type="caution">
    <text evidence="22">The sequence shown here is derived from an EMBL/GenBank/DDBJ whole genome shotgun (WGS) entry which is preliminary data.</text>
</comment>
<feature type="binding site" evidence="18">
    <location>
        <position position="56"/>
    </location>
    <ligand>
        <name>K(+)</name>
        <dbReference type="ChEBI" id="CHEBI:29103"/>
    </ligand>
</feature>
<evidence type="ECO:0000256" key="18">
    <source>
        <dbReference type="HAMAP-Rule" id="MF_01966"/>
    </source>
</evidence>
<keyword evidence="6 17" id="KW-0547">Nucleotide-binding</keyword>
<dbReference type="SUPFAM" id="SSF64153">
    <property type="entry name" value="YjeF N-terminal domain-like"/>
    <property type="match status" value="1"/>
</dbReference>
<dbReference type="GO" id="GO:0052855">
    <property type="term" value="F:ADP-dependent NAD(P)H-hydrate dehydratase activity"/>
    <property type="evidence" value="ECO:0007669"/>
    <property type="project" value="UniProtKB-UniRule"/>
</dbReference>
<feature type="domain" description="YjeF C-terminal" evidence="20">
    <location>
        <begin position="227"/>
        <end position="497"/>
    </location>
</feature>
<evidence type="ECO:0000313" key="22">
    <source>
        <dbReference type="EMBL" id="KGM97667.1"/>
    </source>
</evidence>
<evidence type="ECO:0000256" key="3">
    <source>
        <dbReference type="ARBA" id="ARBA00006001"/>
    </source>
</evidence>
<comment type="similarity">
    <text evidence="3 19">In the N-terminal section; belongs to the NnrE/AIBP family.</text>
</comment>
<feature type="binding site" evidence="17">
    <location>
        <position position="323"/>
    </location>
    <ligand>
        <name>(6S)-NADPHX</name>
        <dbReference type="ChEBI" id="CHEBI:64076"/>
    </ligand>
</feature>
<dbReference type="GO" id="GO:0110051">
    <property type="term" value="P:metabolite repair"/>
    <property type="evidence" value="ECO:0007669"/>
    <property type="project" value="TreeGrafter"/>
</dbReference>
<dbReference type="SUPFAM" id="SSF53613">
    <property type="entry name" value="Ribokinase-like"/>
    <property type="match status" value="1"/>
</dbReference>
<comment type="catalytic activity">
    <reaction evidence="1 18 19">
        <text>(6R)-NADHX = (6S)-NADHX</text>
        <dbReference type="Rhea" id="RHEA:32215"/>
        <dbReference type="ChEBI" id="CHEBI:64074"/>
        <dbReference type="ChEBI" id="CHEBI:64075"/>
        <dbReference type="EC" id="5.1.99.6"/>
    </reaction>
</comment>
<keyword evidence="22" id="KW-0418">Kinase</keyword>
<comment type="cofactor">
    <cofactor evidence="17">
        <name>Mg(2+)</name>
        <dbReference type="ChEBI" id="CHEBI:18420"/>
    </cofactor>
</comment>
<dbReference type="GO" id="GO:0046872">
    <property type="term" value="F:metal ion binding"/>
    <property type="evidence" value="ECO:0007669"/>
    <property type="project" value="UniProtKB-UniRule"/>
</dbReference>
<dbReference type="CDD" id="cd01171">
    <property type="entry name" value="YXKO-related"/>
    <property type="match status" value="1"/>
</dbReference>
<keyword evidence="7 17" id="KW-0067">ATP-binding</keyword>
<dbReference type="AlphaFoldDB" id="A0A0A0I9U4"/>
<dbReference type="InterPro" id="IPR030677">
    <property type="entry name" value="Nnr"/>
</dbReference>
<organism evidence="22 23">
    <name type="scientific">Clostridium novyi A str. 4552</name>
    <dbReference type="NCBI Taxonomy" id="1444289"/>
    <lineage>
        <taxon>Bacteria</taxon>
        <taxon>Bacillati</taxon>
        <taxon>Bacillota</taxon>
        <taxon>Clostridia</taxon>
        <taxon>Eubacteriales</taxon>
        <taxon>Clostridiaceae</taxon>
        <taxon>Clostridium</taxon>
    </lineage>
</organism>